<dbReference type="GO" id="GO:0004177">
    <property type="term" value="F:aminopeptidase activity"/>
    <property type="evidence" value="ECO:0007669"/>
    <property type="project" value="UniProtKB-KW"/>
</dbReference>
<evidence type="ECO:0000313" key="13">
    <source>
        <dbReference type="Proteomes" id="UP001275084"/>
    </source>
</evidence>
<evidence type="ECO:0000256" key="5">
    <source>
        <dbReference type="ARBA" id="ARBA00022438"/>
    </source>
</evidence>
<comment type="catalytic activity">
    <reaction evidence="1">
        <text>Release of an N-terminal dipeptide, Xaa-Yaa-|-Zaa-, from a polypeptide, preferentially when Yaa is Pro, provided Zaa is neither Pro nor hydroxyproline.</text>
        <dbReference type="EC" id="3.4.14.5"/>
    </reaction>
</comment>
<protein>
    <recommendedName>
        <fullName evidence="4">Probable dipeptidyl-aminopeptidase B</fullName>
        <ecNumber evidence="3">3.4.14.5</ecNumber>
    </recommendedName>
</protein>
<dbReference type="InterPro" id="IPR029058">
    <property type="entry name" value="AB_hydrolase_fold"/>
</dbReference>
<feature type="domain" description="Peptidase S9 prolyl oligopeptidase catalytic" evidence="9">
    <location>
        <begin position="601"/>
        <end position="790"/>
    </location>
</feature>
<dbReference type="EC" id="3.4.14.5" evidence="3"/>
<dbReference type="InterPro" id="IPR001375">
    <property type="entry name" value="Peptidase_S9_cat"/>
</dbReference>
<feature type="region of interest" description="Disordered" evidence="8">
    <location>
        <begin position="206"/>
        <end position="227"/>
    </location>
</feature>
<dbReference type="Gene3D" id="3.40.50.1820">
    <property type="entry name" value="alpha/beta hydrolase"/>
    <property type="match status" value="1"/>
</dbReference>
<evidence type="ECO:0000259" key="11">
    <source>
        <dbReference type="Pfam" id="PF01847"/>
    </source>
</evidence>
<dbReference type="InterPro" id="IPR036208">
    <property type="entry name" value="VHL_sf"/>
</dbReference>
<comment type="similarity">
    <text evidence="2">Belongs to the peptidase S9B family.</text>
</comment>
<dbReference type="GO" id="GO:0006508">
    <property type="term" value="P:proteolysis"/>
    <property type="evidence" value="ECO:0007669"/>
    <property type="project" value="InterPro"/>
</dbReference>
<organism evidence="12 13">
    <name type="scientific">Lasiosphaeria hispida</name>
    <dbReference type="NCBI Taxonomy" id="260671"/>
    <lineage>
        <taxon>Eukaryota</taxon>
        <taxon>Fungi</taxon>
        <taxon>Dikarya</taxon>
        <taxon>Ascomycota</taxon>
        <taxon>Pezizomycotina</taxon>
        <taxon>Sordariomycetes</taxon>
        <taxon>Sordariomycetidae</taxon>
        <taxon>Sordariales</taxon>
        <taxon>Lasiosphaeriaceae</taxon>
        <taxon>Lasiosphaeria</taxon>
    </lineage>
</organism>
<dbReference type="SUPFAM" id="SSF49468">
    <property type="entry name" value="VHL"/>
    <property type="match status" value="1"/>
</dbReference>
<dbReference type="InterPro" id="IPR002469">
    <property type="entry name" value="Peptidase_S9B_N"/>
</dbReference>
<sequence>MTALEDRYSAQATVIPHWISETTLWYLRRIASGTNEFVFVDAESQSRRPAFDHALLAQRLAENTSEEVNPSSLPFSWIDIASDGSTVRFYFSGKTFQFRNADGELEVWEGDFGTRLEPLAAEEPSSGGGGEAEVIIMNRTGGTLKVYWIDTKGEAVEYGSVDAGKGLEMKTYVGHVWRVEGQNESERKAFKAVEGEGVAVVEEWGARSGGQDSGEGTKEKRGAEDGDHGVFVRGDDVWVRDAEGEHKITDNSSTGTRYDSDRVLSSPDGNFCVVWEYTPKEGYTLNLVESTPQDQLQPKLTTMSYLKPGDKVRIERPRMFDVQGKCEVPTDDTLFYNPYNLHHLGWSDNGEEYRFIFNERGHKHLRVIGMDRQGAVRAIVEESSKTFIDYSQKMYYLVSPDTTELVWTSERDGWNHLYLHDMETGEVKTQITSGEWVVRDVTRVDWDTRQAWITVYGIVPDQDPYYSHLARVNLDSSEFTLLTDGDGTHSWTWSPNNRYLLDTYSRINQLPVTILRDAASGSQVAELEADDTASLLAEGWNPPEIFTAPGRDGATPIYGIIVQPKDFDPSKKYAVIEDIYAGPHDFFTPKSFTPGLGQRELADKGFVVVKLDGMGTNWRSKAFHDVCYKNLKDGGIPDRIAWIGEAASTRSWMDLSRVGICGGSAGGQSAAAALIFHGGFYKAAVADCGCHDNRLDKMWWNEQWMGWPVDESYAASSNVVHAANLDGALMLIVGELDNNVDPASTLQVVKALNDADKDYEMLLMPGKGHGAGDSEYGRRRRLQFFRRWLGGESV</sequence>
<keyword evidence="5" id="KW-0031">Aminopeptidase</keyword>
<dbReference type="PANTHER" id="PTHR11731:SF118">
    <property type="entry name" value="BLR1971 PROTEIN"/>
    <property type="match status" value="1"/>
</dbReference>
<evidence type="ECO:0000313" key="12">
    <source>
        <dbReference type="EMBL" id="KAK3360638.1"/>
    </source>
</evidence>
<reference evidence="12" key="2">
    <citation type="submission" date="2023-06" db="EMBL/GenBank/DDBJ databases">
        <authorList>
            <consortium name="Lawrence Berkeley National Laboratory"/>
            <person name="Haridas S."/>
            <person name="Hensen N."/>
            <person name="Bonometti L."/>
            <person name="Westerberg I."/>
            <person name="Brannstrom I.O."/>
            <person name="Guillou S."/>
            <person name="Cros-Aarteil S."/>
            <person name="Calhoun S."/>
            <person name="Kuo A."/>
            <person name="Mondo S."/>
            <person name="Pangilinan J."/>
            <person name="Riley R."/>
            <person name="Labutti K."/>
            <person name="Andreopoulos B."/>
            <person name="Lipzen A."/>
            <person name="Chen C."/>
            <person name="Yanf M."/>
            <person name="Daum C."/>
            <person name="Ng V."/>
            <person name="Clum A."/>
            <person name="Steindorff A."/>
            <person name="Ohm R."/>
            <person name="Martin F."/>
            <person name="Silar P."/>
            <person name="Natvig D."/>
            <person name="Lalanne C."/>
            <person name="Gautier V."/>
            <person name="Ament-Velasquez S.L."/>
            <person name="Kruys A."/>
            <person name="Hutchinson M.I."/>
            <person name="Powell A.J."/>
            <person name="Barry K."/>
            <person name="Miller A.N."/>
            <person name="Grigoriev I.V."/>
            <person name="Debuchy R."/>
            <person name="Gladieux P."/>
            <person name="Thoren M.H."/>
            <person name="Johannesson H."/>
        </authorList>
    </citation>
    <scope>NUCLEOTIDE SEQUENCE</scope>
    <source>
        <strain evidence="12">CBS 955.72</strain>
    </source>
</reference>
<dbReference type="Pfam" id="PF00930">
    <property type="entry name" value="DPPIV_N"/>
    <property type="match status" value="1"/>
</dbReference>
<evidence type="ECO:0000256" key="1">
    <source>
        <dbReference type="ARBA" id="ARBA00001257"/>
    </source>
</evidence>
<proteinExistence type="inferred from homology"/>
<evidence type="ECO:0000256" key="2">
    <source>
        <dbReference type="ARBA" id="ARBA00006150"/>
    </source>
</evidence>
<dbReference type="EMBL" id="JAUIQD010000002">
    <property type="protein sequence ID" value="KAK3360638.1"/>
    <property type="molecule type" value="Genomic_DNA"/>
</dbReference>
<dbReference type="SUPFAM" id="SSF82171">
    <property type="entry name" value="DPP6 N-terminal domain-like"/>
    <property type="match status" value="1"/>
</dbReference>
<evidence type="ECO:0000256" key="8">
    <source>
        <dbReference type="SAM" id="MobiDB-lite"/>
    </source>
</evidence>
<dbReference type="GO" id="GO:0008239">
    <property type="term" value="F:dipeptidyl-peptidase activity"/>
    <property type="evidence" value="ECO:0007669"/>
    <property type="project" value="UniProtKB-EC"/>
</dbReference>
<accession>A0AAJ0MIT1</accession>
<feature type="domain" description="von Hippel-Lindau disease tumour suppressor beta" evidence="11">
    <location>
        <begin position="132"/>
        <end position="178"/>
    </location>
</feature>
<feature type="domain" description="Dipeptidylpeptidase IV N-terminal" evidence="10">
    <location>
        <begin position="226"/>
        <end position="508"/>
    </location>
</feature>
<dbReference type="Proteomes" id="UP001275084">
    <property type="component" value="Unassembled WGS sequence"/>
</dbReference>
<evidence type="ECO:0000259" key="10">
    <source>
        <dbReference type="Pfam" id="PF00930"/>
    </source>
</evidence>
<keyword evidence="7" id="KW-0325">Glycoprotein</keyword>
<keyword evidence="13" id="KW-1185">Reference proteome</keyword>
<dbReference type="GO" id="GO:0008236">
    <property type="term" value="F:serine-type peptidase activity"/>
    <property type="evidence" value="ECO:0007669"/>
    <property type="project" value="UniProtKB-KW"/>
</dbReference>
<dbReference type="PANTHER" id="PTHR11731">
    <property type="entry name" value="PROTEASE FAMILY S9B,C DIPEPTIDYL-PEPTIDASE IV-RELATED"/>
    <property type="match status" value="1"/>
</dbReference>
<evidence type="ECO:0000259" key="9">
    <source>
        <dbReference type="Pfam" id="PF00326"/>
    </source>
</evidence>
<keyword evidence="12" id="KW-0378">Hydrolase</keyword>
<dbReference type="InterPro" id="IPR024053">
    <property type="entry name" value="VHL_beta_dom"/>
</dbReference>
<feature type="compositionally biased region" description="Basic and acidic residues" evidence="8">
    <location>
        <begin position="215"/>
        <end position="227"/>
    </location>
</feature>
<evidence type="ECO:0000256" key="7">
    <source>
        <dbReference type="ARBA" id="ARBA00023180"/>
    </source>
</evidence>
<dbReference type="InterPro" id="IPR050278">
    <property type="entry name" value="Serine_Prot_S9B/DPPIV"/>
</dbReference>
<evidence type="ECO:0000256" key="3">
    <source>
        <dbReference type="ARBA" id="ARBA00012062"/>
    </source>
</evidence>
<name>A0AAJ0MIT1_9PEZI</name>
<reference evidence="12" key="1">
    <citation type="journal article" date="2023" name="Mol. Phylogenet. Evol.">
        <title>Genome-scale phylogeny and comparative genomics of the fungal order Sordariales.</title>
        <authorList>
            <person name="Hensen N."/>
            <person name="Bonometti L."/>
            <person name="Westerberg I."/>
            <person name="Brannstrom I.O."/>
            <person name="Guillou S."/>
            <person name="Cros-Aarteil S."/>
            <person name="Calhoun S."/>
            <person name="Haridas S."/>
            <person name="Kuo A."/>
            <person name="Mondo S."/>
            <person name="Pangilinan J."/>
            <person name="Riley R."/>
            <person name="LaButti K."/>
            <person name="Andreopoulos B."/>
            <person name="Lipzen A."/>
            <person name="Chen C."/>
            <person name="Yan M."/>
            <person name="Daum C."/>
            <person name="Ng V."/>
            <person name="Clum A."/>
            <person name="Steindorff A."/>
            <person name="Ohm R.A."/>
            <person name="Martin F."/>
            <person name="Silar P."/>
            <person name="Natvig D.O."/>
            <person name="Lalanne C."/>
            <person name="Gautier V."/>
            <person name="Ament-Velasquez S.L."/>
            <person name="Kruys A."/>
            <person name="Hutchinson M.I."/>
            <person name="Powell A.J."/>
            <person name="Barry K."/>
            <person name="Miller A.N."/>
            <person name="Grigoriev I.V."/>
            <person name="Debuchy R."/>
            <person name="Gladieux P."/>
            <person name="Hiltunen Thoren M."/>
            <person name="Johannesson H."/>
        </authorList>
    </citation>
    <scope>NUCLEOTIDE SEQUENCE</scope>
    <source>
        <strain evidence="12">CBS 955.72</strain>
    </source>
</reference>
<dbReference type="AlphaFoldDB" id="A0AAJ0MIT1"/>
<gene>
    <name evidence="12" type="ORF">B0T25DRAFT_602406</name>
</gene>
<comment type="caution">
    <text evidence="12">The sequence shown here is derived from an EMBL/GenBank/DDBJ whole genome shotgun (WGS) entry which is preliminary data.</text>
</comment>
<keyword evidence="6" id="KW-0720">Serine protease</keyword>
<dbReference type="Pfam" id="PF01847">
    <property type="entry name" value="VHL"/>
    <property type="match status" value="1"/>
</dbReference>
<dbReference type="Gene3D" id="2.140.10.30">
    <property type="entry name" value="Dipeptidylpeptidase IV, N-terminal domain"/>
    <property type="match status" value="1"/>
</dbReference>
<dbReference type="SUPFAM" id="SSF53474">
    <property type="entry name" value="alpha/beta-Hydrolases"/>
    <property type="match status" value="1"/>
</dbReference>
<dbReference type="Pfam" id="PF00326">
    <property type="entry name" value="Peptidase_S9"/>
    <property type="match status" value="1"/>
</dbReference>
<keyword evidence="5" id="KW-0645">Protease</keyword>
<evidence type="ECO:0000256" key="6">
    <source>
        <dbReference type="ARBA" id="ARBA00022825"/>
    </source>
</evidence>
<evidence type="ECO:0000256" key="4">
    <source>
        <dbReference type="ARBA" id="ARBA00014118"/>
    </source>
</evidence>